<feature type="domain" description="SRCR" evidence="11">
    <location>
        <begin position="835"/>
        <end position="899"/>
    </location>
</feature>
<feature type="domain" description="SRCR" evidence="11">
    <location>
        <begin position="624"/>
        <end position="724"/>
    </location>
</feature>
<dbReference type="SUPFAM" id="SSF56487">
    <property type="entry name" value="SRCR-like"/>
    <property type="match status" value="13"/>
</dbReference>
<evidence type="ECO:0000313" key="12">
    <source>
        <dbReference type="EnsemblMetazoa" id="Aqu2.1.18751_001"/>
    </source>
</evidence>
<keyword evidence="2" id="KW-0812">Transmembrane</keyword>
<dbReference type="PANTHER" id="PTHR19331:SF465">
    <property type="entry name" value="EGG PEPTIDE SPERACT RECEPTOR"/>
    <property type="match status" value="1"/>
</dbReference>
<dbReference type="OrthoDB" id="536948at2759"/>
<evidence type="ECO:0000256" key="1">
    <source>
        <dbReference type="ARBA" id="ARBA00004167"/>
    </source>
</evidence>
<feature type="disulfide bond" evidence="9">
    <location>
        <begin position="1332"/>
        <end position="1393"/>
    </location>
</feature>
<keyword evidence="4" id="KW-0677">Repeat</keyword>
<evidence type="ECO:0000259" key="11">
    <source>
        <dbReference type="PROSITE" id="PS50287"/>
    </source>
</evidence>
<organism evidence="12">
    <name type="scientific">Amphimedon queenslandica</name>
    <name type="common">Sponge</name>
    <dbReference type="NCBI Taxonomy" id="400682"/>
    <lineage>
        <taxon>Eukaryota</taxon>
        <taxon>Metazoa</taxon>
        <taxon>Porifera</taxon>
        <taxon>Demospongiae</taxon>
        <taxon>Heteroscleromorpha</taxon>
        <taxon>Haplosclerida</taxon>
        <taxon>Niphatidae</taxon>
        <taxon>Amphimedon</taxon>
    </lineage>
</organism>
<dbReference type="SMART" id="SM00202">
    <property type="entry name" value="SR"/>
    <property type="match status" value="13"/>
</dbReference>
<evidence type="ECO:0000256" key="10">
    <source>
        <dbReference type="SAM" id="SignalP"/>
    </source>
</evidence>
<evidence type="ECO:0000256" key="5">
    <source>
        <dbReference type="ARBA" id="ARBA00022989"/>
    </source>
</evidence>
<dbReference type="PRINTS" id="PR00258">
    <property type="entry name" value="SPERACTRCPTR"/>
</dbReference>
<proteinExistence type="predicted"/>
<comment type="caution">
    <text evidence="9">Lacks conserved residue(s) required for the propagation of feature annotation.</text>
</comment>
<feature type="domain" description="SRCR" evidence="11">
    <location>
        <begin position="252"/>
        <end position="361"/>
    </location>
</feature>
<evidence type="ECO:0000256" key="9">
    <source>
        <dbReference type="PROSITE-ProRule" id="PRU00196"/>
    </source>
</evidence>
<evidence type="ECO:0000256" key="8">
    <source>
        <dbReference type="ARBA" id="ARBA00023180"/>
    </source>
</evidence>
<dbReference type="PROSITE" id="PS50287">
    <property type="entry name" value="SRCR_2"/>
    <property type="match status" value="13"/>
</dbReference>
<evidence type="ECO:0000256" key="3">
    <source>
        <dbReference type="ARBA" id="ARBA00022729"/>
    </source>
</evidence>
<dbReference type="InterPro" id="IPR001190">
    <property type="entry name" value="SRCR"/>
</dbReference>
<keyword evidence="5" id="KW-1133">Transmembrane helix</keyword>
<evidence type="ECO:0000256" key="6">
    <source>
        <dbReference type="ARBA" id="ARBA00023136"/>
    </source>
</evidence>
<keyword evidence="3 10" id="KW-0732">Signal</keyword>
<feature type="disulfide bond" evidence="9">
    <location>
        <begin position="662"/>
        <end position="723"/>
    </location>
</feature>
<dbReference type="InterPro" id="IPR036772">
    <property type="entry name" value="SRCR-like_dom_sf"/>
</dbReference>
<dbReference type="PROSITE" id="PS00420">
    <property type="entry name" value="SRCR_1"/>
    <property type="match status" value="6"/>
</dbReference>
<feature type="domain" description="SRCR" evidence="11">
    <location>
        <begin position="501"/>
        <end position="610"/>
    </location>
</feature>
<feature type="domain" description="SRCR" evidence="11">
    <location>
        <begin position="929"/>
        <end position="1038"/>
    </location>
</feature>
<feature type="disulfide bond" evidence="9">
    <location>
        <begin position="1319"/>
        <end position="1383"/>
    </location>
</feature>
<dbReference type="InParanoid" id="A0A1X7TU36"/>
<evidence type="ECO:0000256" key="4">
    <source>
        <dbReference type="ARBA" id="ARBA00022737"/>
    </source>
</evidence>
<dbReference type="Gene3D" id="3.10.250.10">
    <property type="entry name" value="SRCR-like domain"/>
    <property type="match status" value="13"/>
</dbReference>
<evidence type="ECO:0000256" key="7">
    <source>
        <dbReference type="ARBA" id="ARBA00023157"/>
    </source>
</evidence>
<comment type="subcellular location">
    <subcellularLocation>
        <location evidence="1">Membrane</location>
        <topology evidence="1">Single-pass membrane protein</topology>
    </subcellularLocation>
</comment>
<dbReference type="Pfam" id="PF00530">
    <property type="entry name" value="SRCR"/>
    <property type="match status" value="13"/>
</dbReference>
<feature type="domain" description="SRCR" evidence="11">
    <location>
        <begin position="149"/>
        <end position="243"/>
    </location>
</feature>
<dbReference type="PANTHER" id="PTHR19331">
    <property type="entry name" value="SCAVENGER RECEPTOR DOMAIN-CONTAINING"/>
    <property type="match status" value="1"/>
</dbReference>
<feature type="domain" description="SRCR" evidence="11">
    <location>
        <begin position="1425"/>
        <end position="1534"/>
    </location>
</feature>
<feature type="domain" description="SRCR" evidence="11">
    <location>
        <begin position="1547"/>
        <end position="1647"/>
    </location>
</feature>
<keyword evidence="6" id="KW-0472">Membrane</keyword>
<feature type="domain" description="SRCR" evidence="11">
    <location>
        <begin position="27"/>
        <end position="142"/>
    </location>
</feature>
<dbReference type="EnsemblMetazoa" id="Aqu2.1.18751_001">
    <property type="protein sequence ID" value="Aqu2.1.18751_001"/>
    <property type="gene ID" value="Aqu2.1.18751"/>
</dbReference>
<accession>A0A1X7TU36</accession>
<reference evidence="12" key="1">
    <citation type="submission" date="2017-05" db="UniProtKB">
        <authorList>
            <consortium name="EnsemblMetazoa"/>
        </authorList>
    </citation>
    <scope>IDENTIFICATION</scope>
</reference>
<sequence>MGVPQSAAAISLPLFLFCCSLILPQVYGLSNGAIILSQNNISSTSYYYGVVRVYYNGWGNICDDYYFDSAEANVICHQLGYTGASSYSRAGLTSYGTDYYLMKWDDVNCGSSSYLSIAQCSYSTYIDYGCVNSNNTTRIWNSNPYAGMVRLQDGDYSNEGRVEVYCNGQWGTICSDGFDSTDASTICKQLGYDSFAIANNSQPIWTTSLYSASSDVCFTQSNSCPSSEVLDCSNSSIVSVECYLDGTVKGTIILSRNNVASSSYYYGTIRVYHNGWGNICDDYAYSYTEANVICHQLGYTGISSYSRTGLTSYGTDYLPMKWDDVNCASSSYLSIAQCSYSTYIDSGCVNSNSYDATVYCYTTRIWNSNPYAGMVRLQDGNYSNEGRVEVYCNGQWGTICSDGFDSNNANTICKQLGYDTSFSFNNFSLHKNSSDSTVWSRSAPNLPTDVCFVTDACPVSLVSNCKDAVAVTCGEESTLKRRTVTASTCSQYYSQAAAGTIILSRNNVSSTSYYYGTIRVYYNGWGNICDDYYYNSAEANVICHQLGYTGASSYSRAGLTSYGTDYLSMKWDDVNCISSSYLSIAQCTYSTYIDYGCVNHNSYDATVYCYTTRIWNSNPYAGMVRLQDGDYSNEGRVEVYCNGQWGTICSDGFDSTDANTLCKQLGYDSSSFFHLSYDSNDSLPFWTSNMYSTGYDLCFKEHNNCPNTSVTSCSYSNSISIQCTDITYSRLGINQDTCAKIPVWSSLTKIFVKWANVARLTSCYKWNNHTFPYGTDYLRMKWDDVNCGDSDYLSIFQCSHSTIIDSGCVNSDSYDATVYCYTTRIWDSNPFSGMIRLQDGDYSNEGRVEVYCNGQWGTICSDGVDSYDATTLCKQLGFKNYAIFSALPSNSSQPIWSDSDTSSFSVVTNTKASCSQVLDGAPDAVNGAIVLSRNNISSTTYYYGTIRVYHNGWGNICDDYYYNSAEANVICHQLGYTGYSSYSRAGRVSYGTDYLSMKWDDVNCVSSSYLSIAQCSYSTIIDYGCVNSNSYDATVYCYTTRIWNSSPFPGMVRLQDGDYSNEGRVEVYCNGQWGTICSDGFDSTDANTLCKQLGYDGYDKFNHTSRFNNSIQPIWNTNMYSTASHRCFGSGNSCPLASVTNCSQLNDVTLTCRDISSSSRQTVTQSTCPGLILSSVSNGALILYRSNIQSPSYYYGVVRVYYNGWGNICDDYSYSYSEANVICHQLGYTGVSSYSRAGLTSYGTDYVSMKWDDVNCVSSSYLSIAQCAYSTYIDSGCVNNTTKIWNSNPYAGMVRLQGGYYSNEGRVEVYCNGQWGTICSTGFSTSDANTICRQLGYDSGLRRYDSLYGNTSQPIWSTNMYSTSYATCFGSSNSCPSSSITSCSHSSDVSVTCSEIYSTTRYTTTLSTCSGLISNAGSAAAGTIVLYRNGVSSSSYYYGIVQLYYNSIWGNICDDNYYSSSEADVICHQLGYTGASSYSRAGRTSYGTDTNQMIIDDVKCANSNYLTLSQCSFSTYIDSGCTNTNSYDATVYCYTSRIWSSPYTGMLRLQGGNYSNQGRVEVYCNGQWGTICDDGFSSTDARTVCKQLGYSSYYRYDHLSLPDNYSKPIWSAHFSSTASSTCFNSRNSCPISSITSCTHSEDVTVAC</sequence>
<feature type="disulfide bond" evidence="9">
    <location>
        <begin position="649"/>
        <end position="713"/>
    </location>
</feature>
<feature type="domain" description="SRCR" evidence="11">
    <location>
        <begin position="1294"/>
        <end position="1394"/>
    </location>
</feature>
<keyword evidence="8" id="KW-0325">Glycoprotein</keyword>
<dbReference type="GO" id="GO:0016020">
    <property type="term" value="C:membrane"/>
    <property type="evidence" value="ECO:0007669"/>
    <property type="project" value="UniProtKB-SubCell"/>
</dbReference>
<protein>
    <recommendedName>
        <fullName evidence="11">SRCR domain-containing protein</fullName>
    </recommendedName>
</protein>
<feature type="domain" description="SRCR" evidence="11">
    <location>
        <begin position="1052"/>
        <end position="1153"/>
    </location>
</feature>
<feature type="domain" description="SRCR" evidence="11">
    <location>
        <begin position="375"/>
        <end position="490"/>
    </location>
</feature>
<feature type="signal peptide" evidence="10">
    <location>
        <begin position="1"/>
        <end position="28"/>
    </location>
</feature>
<feature type="chain" id="PRO_5012598097" description="SRCR domain-containing protein" evidence="10">
    <location>
        <begin position="29"/>
        <end position="1647"/>
    </location>
</feature>
<evidence type="ECO:0000256" key="2">
    <source>
        <dbReference type="ARBA" id="ARBA00022692"/>
    </source>
</evidence>
<dbReference type="FunFam" id="3.10.250.10:FF:000016">
    <property type="entry name" value="Scavenger receptor cysteine-rich protein type 12"/>
    <property type="match status" value="3"/>
</dbReference>
<name>A0A1X7TU36_AMPQE</name>
<feature type="domain" description="SRCR" evidence="11">
    <location>
        <begin position="1181"/>
        <end position="1296"/>
    </location>
</feature>
<keyword evidence="7 9" id="KW-1015">Disulfide bond</keyword>